<dbReference type="InterPro" id="IPR027417">
    <property type="entry name" value="P-loop_NTPase"/>
</dbReference>
<dbReference type="Pfam" id="PF13481">
    <property type="entry name" value="AAA_25"/>
    <property type="match status" value="1"/>
</dbReference>
<evidence type="ECO:0000313" key="1">
    <source>
        <dbReference type="EMBL" id="ABC81657.1"/>
    </source>
</evidence>
<dbReference type="AlphaFoldDB" id="Q2IJ31"/>
<dbReference type="STRING" id="290397.Adeh_1886"/>
<protein>
    <recommendedName>
        <fullName evidence="3">AAA family ATPase</fullName>
    </recommendedName>
</protein>
<sequence>MAQAPTPAERAEATRLALDVIERREADDLGVSVKELRRALAEGRDLRHEREEQERRREELLGSLLQAGDIFAPLPPVNWLCEALDMAPGAPILFAGYGFSGKTVSAQDLALSVAVGAPAWGRFPVRQGRVLHVDYEQGSHLTRLRYQRLARARGIDPRALDERLVLAPLPSWYLDSDSGDVLARLCEGFDLVIVDSFRAACPHTDENASDSRIPLDRLGRMSEKTGVAPVVVHHARKPARDAQGGARMSVRGSGALYDACGSVLVFAAEKGEPTTVAHEKARISGRPHADFQLWIEDVEIDGDPAAGLRVSCLNGPGPTRVPDRFTQLKGRVLELVKADGTFTGGVNLLRSRLGAKREDVGAAVADLERSGAIRREGSYHRPTFVYQGTDSDSQCA</sequence>
<dbReference type="Proteomes" id="UP000001935">
    <property type="component" value="Chromosome"/>
</dbReference>
<dbReference type="SUPFAM" id="SSF52540">
    <property type="entry name" value="P-loop containing nucleoside triphosphate hydrolases"/>
    <property type="match status" value="1"/>
</dbReference>
<evidence type="ECO:0008006" key="3">
    <source>
        <dbReference type="Google" id="ProtNLM"/>
    </source>
</evidence>
<dbReference type="Gene3D" id="3.40.50.300">
    <property type="entry name" value="P-loop containing nucleotide triphosphate hydrolases"/>
    <property type="match status" value="1"/>
</dbReference>
<proteinExistence type="predicted"/>
<evidence type="ECO:0000313" key="2">
    <source>
        <dbReference type="Proteomes" id="UP000001935"/>
    </source>
</evidence>
<accession>Q2IJ31</accession>
<organism evidence="1 2">
    <name type="scientific">Anaeromyxobacter dehalogenans (strain 2CP-C)</name>
    <dbReference type="NCBI Taxonomy" id="290397"/>
    <lineage>
        <taxon>Bacteria</taxon>
        <taxon>Pseudomonadati</taxon>
        <taxon>Myxococcota</taxon>
        <taxon>Myxococcia</taxon>
        <taxon>Myxococcales</taxon>
        <taxon>Cystobacterineae</taxon>
        <taxon>Anaeromyxobacteraceae</taxon>
        <taxon>Anaeromyxobacter</taxon>
    </lineage>
</organism>
<dbReference type="KEGG" id="ade:Adeh_1886"/>
<dbReference type="eggNOG" id="COG0305">
    <property type="taxonomic scope" value="Bacteria"/>
</dbReference>
<gene>
    <name evidence="1" type="ordered locus">Adeh_1886</name>
</gene>
<dbReference type="EMBL" id="CP000251">
    <property type="protein sequence ID" value="ABC81657.1"/>
    <property type="molecule type" value="Genomic_DNA"/>
</dbReference>
<dbReference type="HOGENOM" id="CLU_695674_0_0_7"/>
<name>Q2IJ31_ANADE</name>
<reference evidence="1 2" key="1">
    <citation type="submission" date="2006-01" db="EMBL/GenBank/DDBJ databases">
        <title>Complete sequence of Anaeromyxobacter dehalogenans 2CP-C.</title>
        <authorList>
            <consortium name="US DOE Joint Genome Institute"/>
            <person name="Copeland A."/>
            <person name="Lucas S."/>
            <person name="Lapidus A."/>
            <person name="Barry K."/>
            <person name="Detter J.C."/>
            <person name="Glavina T."/>
            <person name="Hammon N."/>
            <person name="Israni S."/>
            <person name="Pitluck S."/>
            <person name="Brettin T."/>
            <person name="Bruce D."/>
            <person name="Han C."/>
            <person name="Tapia R."/>
            <person name="Gilna P."/>
            <person name="Kiss H."/>
            <person name="Schmutz J."/>
            <person name="Larimer F."/>
            <person name="Land M."/>
            <person name="Kyrpides N."/>
            <person name="Anderson I."/>
            <person name="Sanford R.A."/>
            <person name="Ritalahti K.M."/>
            <person name="Thomas H.S."/>
            <person name="Kirby J.R."/>
            <person name="Zhulin I.B."/>
            <person name="Loeffler F.E."/>
            <person name="Richardson P."/>
        </authorList>
    </citation>
    <scope>NUCLEOTIDE SEQUENCE [LARGE SCALE GENOMIC DNA]</scope>
    <source>
        <strain evidence="1 2">2CP-C</strain>
    </source>
</reference>